<gene>
    <name evidence="1" type="ORF">L195_g022178</name>
</gene>
<evidence type="ECO:0000313" key="1">
    <source>
        <dbReference type="EMBL" id="PNX98920.1"/>
    </source>
</evidence>
<dbReference type="Proteomes" id="UP000236291">
    <property type="component" value="Unassembled WGS sequence"/>
</dbReference>
<proteinExistence type="predicted"/>
<sequence>MEVNGPVAFRMMSHGCVMRITEIYTILRGSPCTSTGSDVVRSGSSIMYLPGRVLQQFGYVQTIPRHLDASANLVTSSGSNTMIVF</sequence>
<reference evidence="1 2" key="1">
    <citation type="journal article" date="2014" name="Am. J. Bot.">
        <title>Genome assembly and annotation for red clover (Trifolium pratense; Fabaceae).</title>
        <authorList>
            <person name="Istvanek J."/>
            <person name="Jaros M."/>
            <person name="Krenek A."/>
            <person name="Repkova J."/>
        </authorList>
    </citation>
    <scope>NUCLEOTIDE SEQUENCE [LARGE SCALE GENOMIC DNA]</scope>
    <source>
        <strain evidence="2">cv. Tatra</strain>
        <tissue evidence="1">Young leaves</tissue>
    </source>
</reference>
<dbReference type="AlphaFoldDB" id="A0A2K3N7B9"/>
<dbReference type="EMBL" id="ASHM01017191">
    <property type="protein sequence ID" value="PNX98920.1"/>
    <property type="molecule type" value="Genomic_DNA"/>
</dbReference>
<evidence type="ECO:0000313" key="2">
    <source>
        <dbReference type="Proteomes" id="UP000236291"/>
    </source>
</evidence>
<accession>A0A2K3N7B9</accession>
<comment type="caution">
    <text evidence="1">The sequence shown here is derived from an EMBL/GenBank/DDBJ whole genome shotgun (WGS) entry which is preliminary data.</text>
</comment>
<organism evidence="1 2">
    <name type="scientific">Trifolium pratense</name>
    <name type="common">Red clover</name>
    <dbReference type="NCBI Taxonomy" id="57577"/>
    <lineage>
        <taxon>Eukaryota</taxon>
        <taxon>Viridiplantae</taxon>
        <taxon>Streptophyta</taxon>
        <taxon>Embryophyta</taxon>
        <taxon>Tracheophyta</taxon>
        <taxon>Spermatophyta</taxon>
        <taxon>Magnoliopsida</taxon>
        <taxon>eudicotyledons</taxon>
        <taxon>Gunneridae</taxon>
        <taxon>Pentapetalae</taxon>
        <taxon>rosids</taxon>
        <taxon>fabids</taxon>
        <taxon>Fabales</taxon>
        <taxon>Fabaceae</taxon>
        <taxon>Papilionoideae</taxon>
        <taxon>50 kb inversion clade</taxon>
        <taxon>NPAAA clade</taxon>
        <taxon>Hologalegina</taxon>
        <taxon>IRL clade</taxon>
        <taxon>Trifolieae</taxon>
        <taxon>Trifolium</taxon>
    </lineage>
</organism>
<reference evidence="1 2" key="2">
    <citation type="journal article" date="2017" name="Front. Plant Sci.">
        <title>Gene Classification and Mining of Molecular Markers Useful in Red Clover (Trifolium pratense) Breeding.</title>
        <authorList>
            <person name="Istvanek J."/>
            <person name="Dluhosova J."/>
            <person name="Dluhos P."/>
            <person name="Patkova L."/>
            <person name="Nedelnik J."/>
            <person name="Repkova J."/>
        </authorList>
    </citation>
    <scope>NUCLEOTIDE SEQUENCE [LARGE SCALE GENOMIC DNA]</scope>
    <source>
        <strain evidence="2">cv. Tatra</strain>
        <tissue evidence="1">Young leaves</tissue>
    </source>
</reference>
<name>A0A2K3N7B9_TRIPR</name>
<protein>
    <submittedName>
        <fullName evidence="1">Uncharacterized protein</fullName>
    </submittedName>
</protein>